<dbReference type="EMBL" id="JACJTB010000035">
    <property type="protein sequence ID" value="MBD2596969.1"/>
    <property type="molecule type" value="Genomic_DNA"/>
</dbReference>
<gene>
    <name evidence="2" type="ORF">H6G74_21945</name>
</gene>
<keyword evidence="1" id="KW-1133">Transmembrane helix</keyword>
<evidence type="ECO:0000256" key="1">
    <source>
        <dbReference type="SAM" id="Phobius"/>
    </source>
</evidence>
<feature type="transmembrane region" description="Helical" evidence="1">
    <location>
        <begin position="12"/>
        <end position="34"/>
    </location>
</feature>
<organism evidence="2 3">
    <name type="scientific">Nostoc spongiaeforme FACHB-130</name>
    <dbReference type="NCBI Taxonomy" id="1357510"/>
    <lineage>
        <taxon>Bacteria</taxon>
        <taxon>Bacillati</taxon>
        <taxon>Cyanobacteriota</taxon>
        <taxon>Cyanophyceae</taxon>
        <taxon>Nostocales</taxon>
        <taxon>Nostocaceae</taxon>
        <taxon>Nostoc</taxon>
    </lineage>
</organism>
<evidence type="ECO:0000313" key="2">
    <source>
        <dbReference type="EMBL" id="MBD2596969.1"/>
    </source>
</evidence>
<sequence>MATRRAKGKSKNSYNTSLLAILDSLFIYAELYYLDFSLVRNPGVWEEWEGWEEWEDSEQIFPPTLPTHT</sequence>
<accession>A0ABR8G159</accession>
<reference evidence="2 3" key="1">
    <citation type="journal article" date="2020" name="ISME J.">
        <title>Comparative genomics reveals insights into cyanobacterial evolution and habitat adaptation.</title>
        <authorList>
            <person name="Chen M.Y."/>
            <person name="Teng W.K."/>
            <person name="Zhao L."/>
            <person name="Hu C.X."/>
            <person name="Zhou Y.K."/>
            <person name="Han B.P."/>
            <person name="Song L.R."/>
            <person name="Shu W.S."/>
        </authorList>
    </citation>
    <scope>NUCLEOTIDE SEQUENCE [LARGE SCALE GENOMIC DNA]</scope>
    <source>
        <strain evidence="2 3">FACHB-130</strain>
    </source>
</reference>
<comment type="caution">
    <text evidence="2">The sequence shown here is derived from an EMBL/GenBank/DDBJ whole genome shotgun (WGS) entry which is preliminary data.</text>
</comment>
<name>A0ABR8G159_9NOSO</name>
<proteinExistence type="predicted"/>
<protein>
    <submittedName>
        <fullName evidence="2">Uncharacterized protein</fullName>
    </submittedName>
</protein>
<keyword evidence="1" id="KW-0472">Membrane</keyword>
<evidence type="ECO:0000313" key="3">
    <source>
        <dbReference type="Proteomes" id="UP000603457"/>
    </source>
</evidence>
<dbReference type="Proteomes" id="UP000603457">
    <property type="component" value="Unassembled WGS sequence"/>
</dbReference>
<dbReference type="RefSeq" id="WP_206756993.1">
    <property type="nucleotide sequence ID" value="NZ_JACJTB010000035.1"/>
</dbReference>
<keyword evidence="1" id="KW-0812">Transmembrane</keyword>
<keyword evidence="3" id="KW-1185">Reference proteome</keyword>